<proteinExistence type="predicted"/>
<reference evidence="2" key="2">
    <citation type="submission" date="2017-02" db="EMBL/GenBank/DDBJ databases">
        <title>WGS assembly of Sorghum bicolor.</title>
        <authorList>
            <person name="Paterson A."/>
            <person name="Mullet J."/>
            <person name="Bowers J."/>
            <person name="Bruggmann R."/>
            <person name="Dubchak I."/>
            <person name="Grimwood J."/>
            <person name="Gundlach H."/>
            <person name="Haberer G."/>
            <person name="Hellsten U."/>
            <person name="Mitros T."/>
            <person name="Poliakov A."/>
            <person name="Schmutz J."/>
            <person name="Spannagl M."/>
            <person name="Tang H."/>
            <person name="Wang X."/>
            <person name="Wicker T."/>
            <person name="Bharti A."/>
            <person name="Chapman J."/>
            <person name="Feltus F."/>
            <person name="Gowik U."/>
            <person name="Grigoriev I."/>
            <person name="Lyons E."/>
            <person name="Maher C."/>
            <person name="Martis M."/>
            <person name="Narechania A."/>
            <person name="Otillar R."/>
            <person name="Penning B."/>
            <person name="Salamov A."/>
            <person name="Wang Y."/>
            <person name="Zhang L."/>
            <person name="Carpita N."/>
            <person name="Freeling M."/>
            <person name="Gingle A."/>
            <person name="Hash C."/>
            <person name="Keller B."/>
            <person name="Klein P."/>
            <person name="Kresovich S."/>
            <person name="Mccann M."/>
            <person name="Ming R."/>
            <person name="Peterson D."/>
            <person name="Rahman M."/>
            <person name="Ware D."/>
            <person name="Westhoff P."/>
            <person name="Mayer K."/>
            <person name="Messing J."/>
            <person name="Sims D."/>
            <person name="Jenkins J."/>
            <person name="Shu S."/>
            <person name="Rokhsar D."/>
        </authorList>
    </citation>
    <scope>NUCLEOTIDE SEQUENCE</scope>
</reference>
<name>A0A1B6P605_SORBI</name>
<keyword evidence="3" id="KW-1185">Reference proteome</keyword>
<accession>A0A1B6P605</accession>
<dbReference type="EMBL" id="CM000768">
    <property type="protein sequence ID" value="OQU77272.1"/>
    <property type="molecule type" value="Genomic_DNA"/>
</dbReference>
<evidence type="ECO:0000256" key="1">
    <source>
        <dbReference type="SAM" id="MobiDB-lite"/>
    </source>
</evidence>
<protein>
    <submittedName>
        <fullName evidence="2">Uncharacterized protein</fullName>
    </submittedName>
</protein>
<dbReference type="InParanoid" id="A0A1B6P605"/>
<dbReference type="EMBL" id="CM000768">
    <property type="protein sequence ID" value="OQU77271.1"/>
    <property type="molecule type" value="Genomic_DNA"/>
</dbReference>
<dbReference type="Gramene" id="OQU77272">
    <property type="protein sequence ID" value="OQU77272"/>
    <property type="gene ID" value="SORBI_3009G021500"/>
</dbReference>
<gene>
    <name evidence="2" type="ORF">SORBI_3009G021500</name>
</gene>
<evidence type="ECO:0000313" key="3">
    <source>
        <dbReference type="Proteomes" id="UP000000768"/>
    </source>
</evidence>
<feature type="region of interest" description="Disordered" evidence="1">
    <location>
        <begin position="47"/>
        <end position="76"/>
    </location>
</feature>
<dbReference type="OMA" id="KANRCEQ"/>
<dbReference type="Gramene" id="OQU77271">
    <property type="protein sequence ID" value="OQU77271"/>
    <property type="gene ID" value="SORBI_3009G021500"/>
</dbReference>
<organism evidence="2 3">
    <name type="scientific">Sorghum bicolor</name>
    <name type="common">Sorghum</name>
    <name type="synonym">Sorghum vulgare</name>
    <dbReference type="NCBI Taxonomy" id="4558"/>
    <lineage>
        <taxon>Eukaryota</taxon>
        <taxon>Viridiplantae</taxon>
        <taxon>Streptophyta</taxon>
        <taxon>Embryophyta</taxon>
        <taxon>Tracheophyta</taxon>
        <taxon>Spermatophyta</taxon>
        <taxon>Magnoliopsida</taxon>
        <taxon>Liliopsida</taxon>
        <taxon>Poales</taxon>
        <taxon>Poaceae</taxon>
        <taxon>PACMAD clade</taxon>
        <taxon>Panicoideae</taxon>
        <taxon>Andropogonodae</taxon>
        <taxon>Andropogoneae</taxon>
        <taxon>Sorghinae</taxon>
        <taxon>Sorghum</taxon>
    </lineage>
</organism>
<dbReference type="STRING" id="4558.A0A1B6P605"/>
<dbReference type="Proteomes" id="UP000000768">
    <property type="component" value="Chromosome 9"/>
</dbReference>
<feature type="compositionally biased region" description="Basic residues" evidence="1">
    <location>
        <begin position="57"/>
        <end position="69"/>
    </location>
</feature>
<sequence>MAATAGGAAEFGCLSSMATANDDDCTSLGGLCLDKAGTTVVDGHAAAAEGEKERKNTCSKRRRARRRKANRCEQGAAGYGDDEWEDLVTLFFDKPETVAERGRRMQREQQAAHNWKLCRAREAAMDRIREYDPKIGRNYYSRVEYVDDMATFNHDEESPLGPMRDTEALIYAHGIASDGEKKFIASDSANLGKHLLCKDSLL</sequence>
<dbReference type="AlphaFoldDB" id="A0A1B6P605"/>
<reference evidence="3" key="3">
    <citation type="journal article" date="2018" name="Plant J.">
        <title>The Sorghum bicolor reference genome: improved assembly, gene annotations, a transcriptome atlas, and signatures of genome organization.</title>
        <authorList>
            <person name="McCormick R.F."/>
            <person name="Truong S.K."/>
            <person name="Sreedasyam A."/>
            <person name="Jenkins J."/>
            <person name="Shu S."/>
            <person name="Sims D."/>
            <person name="Kennedy M."/>
            <person name="Amirebrahimi M."/>
            <person name="Weers B.D."/>
            <person name="McKinley B."/>
            <person name="Mattison A."/>
            <person name="Morishige D.T."/>
            <person name="Grimwood J."/>
            <person name="Schmutz J."/>
            <person name="Mullet J.E."/>
        </authorList>
    </citation>
    <scope>NUCLEOTIDE SEQUENCE [LARGE SCALE GENOMIC DNA]</scope>
    <source>
        <strain evidence="3">cv. BTx623</strain>
    </source>
</reference>
<evidence type="ECO:0000313" key="2">
    <source>
        <dbReference type="EMBL" id="KXG21148.1"/>
    </source>
</evidence>
<dbReference type="OrthoDB" id="10632550at2759"/>
<dbReference type="Gramene" id="KXG21148">
    <property type="protein sequence ID" value="KXG21148"/>
    <property type="gene ID" value="SORBI_3009G021500"/>
</dbReference>
<dbReference type="EMBL" id="CM000768">
    <property type="protein sequence ID" value="KXG21148.1"/>
    <property type="molecule type" value="Genomic_DNA"/>
</dbReference>
<reference evidence="2 3" key="1">
    <citation type="journal article" date="2009" name="Nature">
        <title>The Sorghum bicolor genome and the diversification of grasses.</title>
        <authorList>
            <person name="Paterson A.H."/>
            <person name="Bowers J.E."/>
            <person name="Bruggmann R."/>
            <person name="Dubchak I."/>
            <person name="Grimwood J."/>
            <person name="Gundlach H."/>
            <person name="Haberer G."/>
            <person name="Hellsten U."/>
            <person name="Mitros T."/>
            <person name="Poliakov A."/>
            <person name="Schmutz J."/>
            <person name="Spannagl M."/>
            <person name="Tang H."/>
            <person name="Wang X."/>
            <person name="Wicker T."/>
            <person name="Bharti A.K."/>
            <person name="Chapman J."/>
            <person name="Feltus F.A."/>
            <person name="Gowik U."/>
            <person name="Grigoriev I.V."/>
            <person name="Lyons E."/>
            <person name="Maher C.A."/>
            <person name="Martis M."/>
            <person name="Narechania A."/>
            <person name="Otillar R.P."/>
            <person name="Penning B.W."/>
            <person name="Salamov A.A."/>
            <person name="Wang Y."/>
            <person name="Zhang L."/>
            <person name="Carpita N.C."/>
            <person name="Freeling M."/>
            <person name="Gingle A.R."/>
            <person name="Hash C.T."/>
            <person name="Keller B."/>
            <person name="Klein P."/>
            <person name="Kresovich S."/>
            <person name="McCann M.C."/>
            <person name="Ming R."/>
            <person name="Peterson D.G."/>
            <person name="Mehboob-ur-Rahman"/>
            <person name="Ware D."/>
            <person name="Westhoff P."/>
            <person name="Mayer K.F."/>
            <person name="Messing J."/>
            <person name="Rokhsar D.S."/>
        </authorList>
    </citation>
    <scope>NUCLEOTIDE SEQUENCE [LARGE SCALE GENOMIC DNA]</scope>
    <source>
        <strain evidence="3">cv. BTx623</strain>
    </source>
</reference>